<evidence type="ECO:0008006" key="3">
    <source>
        <dbReference type="Google" id="ProtNLM"/>
    </source>
</evidence>
<comment type="caution">
    <text evidence="1">The sequence shown here is derived from an EMBL/GenBank/DDBJ whole genome shotgun (WGS) entry which is preliminary data.</text>
</comment>
<accession>A0ABQ0URG4</accession>
<dbReference type="EMBL" id="BJUV01000026">
    <property type="protein sequence ID" value="GEK84059.1"/>
    <property type="molecule type" value="Genomic_DNA"/>
</dbReference>
<dbReference type="SUPFAM" id="SSF159888">
    <property type="entry name" value="YdhG-like"/>
    <property type="match status" value="1"/>
</dbReference>
<protein>
    <recommendedName>
        <fullName evidence="3">YdhG-like domain-containing protein</fullName>
    </recommendedName>
</protein>
<keyword evidence="2" id="KW-1185">Reference proteome</keyword>
<reference evidence="1 2" key="1">
    <citation type="submission" date="2019-07" db="EMBL/GenBank/DDBJ databases">
        <title>Whole genome shotgun sequence of Frigoribacterium faeni NBRC 103066.</title>
        <authorList>
            <person name="Hosoyama A."/>
            <person name="Uohara A."/>
            <person name="Ohji S."/>
            <person name="Ichikawa N."/>
        </authorList>
    </citation>
    <scope>NUCLEOTIDE SEQUENCE [LARGE SCALE GENOMIC DNA]</scope>
    <source>
        <strain evidence="1 2">NBRC 103066</strain>
    </source>
</reference>
<dbReference type="Proteomes" id="UP000321154">
    <property type="component" value="Unassembled WGS sequence"/>
</dbReference>
<name>A0ABQ0URG4_9MICO</name>
<sequence length="158" mass="17517">MEASRERHDPARSPSVPGDVVTAAEVDAWFDDLDHPMKDAALTLRHGLATVSPDVVENIKWKAPNFALRDDFATMNLRRPTAVQVILHTGARPQPDHPEILLDDPSGLLRRADRNRWVATFTSADHVRDALPAFMLIAASWVQQLESPSPERPSCATP</sequence>
<evidence type="ECO:0000313" key="1">
    <source>
        <dbReference type="EMBL" id="GEK84059.1"/>
    </source>
</evidence>
<evidence type="ECO:0000313" key="2">
    <source>
        <dbReference type="Proteomes" id="UP000321154"/>
    </source>
</evidence>
<gene>
    <name evidence="1" type="ORF">FFA01_23680</name>
</gene>
<organism evidence="1 2">
    <name type="scientific">Frigoribacterium faeni</name>
    <dbReference type="NCBI Taxonomy" id="145483"/>
    <lineage>
        <taxon>Bacteria</taxon>
        <taxon>Bacillati</taxon>
        <taxon>Actinomycetota</taxon>
        <taxon>Actinomycetes</taxon>
        <taxon>Micrococcales</taxon>
        <taxon>Microbacteriaceae</taxon>
        <taxon>Frigoribacterium</taxon>
    </lineage>
</organism>
<proteinExistence type="predicted"/>